<dbReference type="Pfam" id="PF00437">
    <property type="entry name" value="T2SSE"/>
    <property type="match status" value="1"/>
</dbReference>
<dbReference type="InterPro" id="IPR003593">
    <property type="entry name" value="AAA+_ATPase"/>
</dbReference>
<dbReference type="Pfam" id="PF05157">
    <property type="entry name" value="MshEN"/>
    <property type="match status" value="1"/>
</dbReference>
<dbReference type="Gene3D" id="3.40.50.300">
    <property type="entry name" value="P-loop containing nucleotide triphosphate hydrolases"/>
    <property type="match status" value="1"/>
</dbReference>
<dbReference type="GO" id="GO:0016887">
    <property type="term" value="F:ATP hydrolysis activity"/>
    <property type="evidence" value="ECO:0007669"/>
    <property type="project" value="TreeGrafter"/>
</dbReference>
<evidence type="ECO:0000256" key="1">
    <source>
        <dbReference type="ARBA" id="ARBA00006611"/>
    </source>
</evidence>
<keyword evidence="3" id="KW-0067">ATP-binding</keyword>
<dbReference type="Gene3D" id="3.30.300.160">
    <property type="entry name" value="Type II secretion system, protein E, N-terminal domain"/>
    <property type="match status" value="1"/>
</dbReference>
<evidence type="ECO:0000256" key="3">
    <source>
        <dbReference type="ARBA" id="ARBA00022840"/>
    </source>
</evidence>
<dbReference type="PROSITE" id="PS00662">
    <property type="entry name" value="T2SP_E"/>
    <property type="match status" value="1"/>
</dbReference>
<keyword evidence="6" id="KW-1185">Reference proteome</keyword>
<comment type="caution">
    <text evidence="5">The sequence shown here is derived from an EMBL/GenBank/DDBJ whole genome shotgun (WGS) entry which is preliminary data.</text>
</comment>
<dbReference type="InterPro" id="IPR037257">
    <property type="entry name" value="T2SS_E_N_sf"/>
</dbReference>
<evidence type="ECO:0000256" key="2">
    <source>
        <dbReference type="ARBA" id="ARBA00022741"/>
    </source>
</evidence>
<accession>A0A931MZA8</accession>
<dbReference type="Gene3D" id="3.30.450.90">
    <property type="match status" value="1"/>
</dbReference>
<dbReference type="InterPro" id="IPR001482">
    <property type="entry name" value="T2SS/T4SS_dom"/>
</dbReference>
<dbReference type="AlphaFoldDB" id="A0A931MZA8"/>
<dbReference type="CDD" id="cd01129">
    <property type="entry name" value="PulE-GspE-like"/>
    <property type="match status" value="1"/>
</dbReference>
<feature type="domain" description="Bacterial type II secretion system protein E" evidence="4">
    <location>
        <begin position="383"/>
        <end position="397"/>
    </location>
</feature>
<dbReference type="EMBL" id="JADZLT010000049">
    <property type="protein sequence ID" value="MBH0237849.1"/>
    <property type="molecule type" value="Genomic_DNA"/>
</dbReference>
<dbReference type="SUPFAM" id="SSF52540">
    <property type="entry name" value="P-loop containing nucleoside triphosphate hydrolases"/>
    <property type="match status" value="1"/>
</dbReference>
<dbReference type="GO" id="GO:0005524">
    <property type="term" value="F:ATP binding"/>
    <property type="evidence" value="ECO:0007669"/>
    <property type="project" value="UniProtKB-KW"/>
</dbReference>
<dbReference type="PANTHER" id="PTHR30258">
    <property type="entry name" value="TYPE II SECRETION SYSTEM PROTEIN GSPE-RELATED"/>
    <property type="match status" value="1"/>
</dbReference>
<dbReference type="InterPro" id="IPR007831">
    <property type="entry name" value="T2SS_GspE_N"/>
</dbReference>
<comment type="similarity">
    <text evidence="1">Belongs to the GSP E family.</text>
</comment>
<dbReference type="GO" id="GO:0005886">
    <property type="term" value="C:plasma membrane"/>
    <property type="evidence" value="ECO:0007669"/>
    <property type="project" value="TreeGrafter"/>
</dbReference>
<evidence type="ECO:0000313" key="6">
    <source>
        <dbReference type="Proteomes" id="UP000631694"/>
    </source>
</evidence>
<protein>
    <submittedName>
        <fullName evidence="5">Type II/IV secretion system protein</fullName>
    </submittedName>
</protein>
<reference evidence="5" key="1">
    <citation type="submission" date="2020-12" db="EMBL/GenBank/DDBJ databases">
        <title>Methylobrevis albus sp. nov., isolated from fresh water lack sediment.</title>
        <authorList>
            <person name="Zou Q."/>
        </authorList>
    </citation>
    <scope>NUCLEOTIDE SEQUENCE</scope>
    <source>
        <strain evidence="5">L22</strain>
    </source>
</reference>
<dbReference type="SUPFAM" id="SSF160246">
    <property type="entry name" value="EspE N-terminal domain-like"/>
    <property type="match status" value="1"/>
</dbReference>
<dbReference type="InterPro" id="IPR027417">
    <property type="entry name" value="P-loop_NTPase"/>
</dbReference>
<dbReference type="PANTHER" id="PTHR30258:SF2">
    <property type="entry name" value="COMG OPERON PROTEIN 1"/>
    <property type="match status" value="1"/>
</dbReference>
<proteinExistence type="inferred from homology"/>
<dbReference type="SMART" id="SM00382">
    <property type="entry name" value="AAA"/>
    <property type="match status" value="1"/>
</dbReference>
<gene>
    <name evidence="5" type="ORF">I5731_08455</name>
</gene>
<name>A0A931MZA8_9HYPH</name>
<organism evidence="5 6">
    <name type="scientific">Methylobrevis albus</name>
    <dbReference type="NCBI Taxonomy" id="2793297"/>
    <lineage>
        <taxon>Bacteria</taxon>
        <taxon>Pseudomonadati</taxon>
        <taxon>Pseudomonadota</taxon>
        <taxon>Alphaproteobacteria</taxon>
        <taxon>Hyphomicrobiales</taxon>
        <taxon>Pleomorphomonadaceae</taxon>
        <taxon>Methylobrevis</taxon>
    </lineage>
</organism>
<evidence type="ECO:0000259" key="4">
    <source>
        <dbReference type="PROSITE" id="PS00662"/>
    </source>
</evidence>
<keyword evidence="2" id="KW-0547">Nucleotide-binding</keyword>
<dbReference type="Proteomes" id="UP000631694">
    <property type="component" value="Unassembled WGS sequence"/>
</dbReference>
<sequence>MSGTGTTGEPAASRQAQRAGLGAELRRLGLVADDGRAGDADEPEALWRGGRIAATALADAIAAVHDLPRTSYDEAAAGRPLFQDLSRRFLREAFLYPHELDGTARLAAADPARADAIRAVGLALGRPLRLVVAGFDEIERLFERAAGEPTEAAPAAAASSDGETLAFSGSVDELKDLARGAPIVRTIDRMLESAFELGATDIHLETGRDELRVRFRIDGQLRPQATLPRAIAPAVISRVKILASLDIAERRLPQDGRANVRIGNAEADLRVAVAPTMYGETAVLRILPRDTRLLDFARIGMGAADQAAFRGLLAEPHGIIIVTGPTGSGKTTTLATAVSLLNDPARKIVTVEDPIEYQLPGVHQTQIKPAIGLDFASALRSFLRHDPDVIMVGEMRDGETAGIGIQAALTGHLVLTTLHTNTAADALVRLTDMGVEPFLIAASLRGVLGQRLVRRLCERCRRPDPTVRAGVEKLVEGRGLVCEPADVYYEPVGCEACGRTGYRGRIGVFEVLRMDDGMRSLLRVEPDPGKVLAAARAAGMTTMLEDGLAKAGLGHTSVEEVLRATG</sequence>
<evidence type="ECO:0000313" key="5">
    <source>
        <dbReference type="EMBL" id="MBH0237849.1"/>
    </source>
</evidence>